<dbReference type="GeneID" id="106813709"/>
<feature type="region of interest" description="Disordered" evidence="1">
    <location>
        <begin position="50"/>
        <end position="96"/>
    </location>
</feature>
<dbReference type="RefSeq" id="XP_014673404.1">
    <property type="nucleotide sequence ID" value="XM_014817918.1"/>
</dbReference>
<gene>
    <name evidence="3" type="primary">LOC106813709</name>
</gene>
<organism evidence="2 3">
    <name type="scientific">Priapulus caudatus</name>
    <name type="common">Priapulid worm</name>
    <dbReference type="NCBI Taxonomy" id="37621"/>
    <lineage>
        <taxon>Eukaryota</taxon>
        <taxon>Metazoa</taxon>
        <taxon>Ecdysozoa</taxon>
        <taxon>Scalidophora</taxon>
        <taxon>Priapulida</taxon>
        <taxon>Priapulimorpha</taxon>
        <taxon>Priapulimorphida</taxon>
        <taxon>Priapulidae</taxon>
        <taxon>Priapulus</taxon>
    </lineage>
</organism>
<dbReference type="InterPro" id="IPR016024">
    <property type="entry name" value="ARM-type_fold"/>
</dbReference>
<sequence>MSEVPRHKKRVKVHGQCSSDWIVQACLVQSVWEDLAGQWQRCRVRPAAQTTSIAGKPGGATARESSDTDGSRDGPPEKRRRLLQRSGGGRSDVVPDTSADAVAAAAGSEAGPAIPRYSSISEVLSSIDEQMKQLVDTLESALQDETQPFPTRTFEGICVLVEVVVVSMATHRSESRTTWESWMPSRSLAAIVELCASVVCRAASSQPPEVAVSAYSTALRLVGALLYVTDLVSVEMDQLQVFTWIASLPWLSNETSWVDLRLGNASEVGATSAKLTPLIDVSVRCNCLSMMAQLPRDVAPGWRTHVLRVAMSDGSSELRAAATRGVTSLLQRHGNASHHLVFDLLHPRVEDSDKKVQIALAEMIGRTVCVMAGTSRFVRPGTPAFVSPLCLQMALRCDSCGDGDVGRLPARDSRRRERRRQRQGHNSSI</sequence>
<feature type="compositionally biased region" description="Basic and acidic residues" evidence="1">
    <location>
        <begin position="64"/>
        <end position="77"/>
    </location>
</feature>
<evidence type="ECO:0000256" key="1">
    <source>
        <dbReference type="SAM" id="MobiDB-lite"/>
    </source>
</evidence>
<accession>A0ABM1EMI3</accession>
<feature type="region of interest" description="Disordered" evidence="1">
    <location>
        <begin position="406"/>
        <end position="429"/>
    </location>
</feature>
<reference evidence="3" key="1">
    <citation type="submission" date="2025-08" db="UniProtKB">
        <authorList>
            <consortium name="RefSeq"/>
        </authorList>
    </citation>
    <scope>IDENTIFICATION</scope>
</reference>
<dbReference type="SUPFAM" id="SSF48371">
    <property type="entry name" value="ARM repeat"/>
    <property type="match status" value="1"/>
</dbReference>
<protein>
    <submittedName>
        <fullName evidence="3">Uncharacterized protein LOC106813709</fullName>
    </submittedName>
</protein>
<proteinExistence type="predicted"/>
<name>A0ABM1EMI3_PRICU</name>
<dbReference type="Proteomes" id="UP000695022">
    <property type="component" value="Unplaced"/>
</dbReference>
<keyword evidence="2" id="KW-1185">Reference proteome</keyword>
<evidence type="ECO:0000313" key="2">
    <source>
        <dbReference type="Proteomes" id="UP000695022"/>
    </source>
</evidence>
<evidence type="ECO:0000313" key="3">
    <source>
        <dbReference type="RefSeq" id="XP_014673404.1"/>
    </source>
</evidence>